<keyword evidence="1" id="KW-0812">Transmembrane</keyword>
<dbReference type="GO" id="GO:0055070">
    <property type="term" value="P:copper ion homeostasis"/>
    <property type="evidence" value="ECO:0007669"/>
    <property type="project" value="EnsemblMetazoa"/>
</dbReference>
<gene>
    <name evidence="2" type="primary">Dsim\GD10515</name>
    <name evidence="2" type="ORF">Dsim_GD10515</name>
</gene>
<evidence type="ECO:0000313" key="3">
    <source>
        <dbReference type="Proteomes" id="UP000000304"/>
    </source>
</evidence>
<proteinExistence type="predicted"/>
<evidence type="ECO:0000256" key="1">
    <source>
        <dbReference type="SAM" id="Phobius"/>
    </source>
</evidence>
<dbReference type="STRING" id="7240.B4QET8"/>
<accession>B4QET8</accession>
<reference evidence="2 3" key="1">
    <citation type="journal article" date="2007" name="Nature">
        <title>Evolution of genes and genomes on the Drosophila phylogeny.</title>
        <authorList>
            <consortium name="Drosophila 12 Genomes Consortium"/>
            <person name="Clark A.G."/>
            <person name="Eisen M.B."/>
            <person name="Smith D.R."/>
            <person name="Bergman C.M."/>
            <person name="Oliver B."/>
            <person name="Markow T.A."/>
            <person name="Kaufman T.C."/>
            <person name="Kellis M."/>
            <person name="Gelbart W."/>
            <person name="Iyer V.N."/>
            <person name="Pollard D.A."/>
            <person name="Sackton T.B."/>
            <person name="Larracuente A.M."/>
            <person name="Singh N.D."/>
            <person name="Abad J.P."/>
            <person name="Abt D.N."/>
            <person name="Adryan B."/>
            <person name="Aguade M."/>
            <person name="Akashi H."/>
            <person name="Anderson W.W."/>
            <person name="Aquadro C.F."/>
            <person name="Ardell D.H."/>
            <person name="Arguello R."/>
            <person name="Artieri C.G."/>
            <person name="Barbash D.A."/>
            <person name="Barker D."/>
            <person name="Barsanti P."/>
            <person name="Batterham P."/>
            <person name="Batzoglou S."/>
            <person name="Begun D."/>
            <person name="Bhutkar A."/>
            <person name="Blanco E."/>
            <person name="Bosak S.A."/>
            <person name="Bradley R.K."/>
            <person name="Brand A.D."/>
            <person name="Brent M.R."/>
            <person name="Brooks A.N."/>
            <person name="Brown R.H."/>
            <person name="Butlin R.K."/>
            <person name="Caggese C."/>
            <person name="Calvi B.R."/>
            <person name="Bernardo de Carvalho A."/>
            <person name="Caspi A."/>
            <person name="Castrezana S."/>
            <person name="Celniker S.E."/>
            <person name="Chang J.L."/>
            <person name="Chapple C."/>
            <person name="Chatterji S."/>
            <person name="Chinwalla A."/>
            <person name="Civetta A."/>
            <person name="Clifton S.W."/>
            <person name="Comeron J.M."/>
            <person name="Costello J.C."/>
            <person name="Coyne J.A."/>
            <person name="Daub J."/>
            <person name="David R.G."/>
            <person name="Delcher A.L."/>
            <person name="Delehaunty K."/>
            <person name="Do C.B."/>
            <person name="Ebling H."/>
            <person name="Edwards K."/>
            <person name="Eickbush T."/>
            <person name="Evans J.D."/>
            <person name="Filipski A."/>
            <person name="Findeiss S."/>
            <person name="Freyhult E."/>
            <person name="Fulton L."/>
            <person name="Fulton R."/>
            <person name="Garcia A.C."/>
            <person name="Gardiner A."/>
            <person name="Garfield D.A."/>
            <person name="Garvin B.E."/>
            <person name="Gibson G."/>
            <person name="Gilbert D."/>
            <person name="Gnerre S."/>
            <person name="Godfrey J."/>
            <person name="Good R."/>
            <person name="Gotea V."/>
            <person name="Gravely B."/>
            <person name="Greenberg A.J."/>
            <person name="Griffiths-Jones S."/>
            <person name="Gross S."/>
            <person name="Guigo R."/>
            <person name="Gustafson E.A."/>
            <person name="Haerty W."/>
            <person name="Hahn M.W."/>
            <person name="Halligan D.L."/>
            <person name="Halpern A.L."/>
            <person name="Halter G.M."/>
            <person name="Han M.V."/>
            <person name="Heger A."/>
            <person name="Hillier L."/>
            <person name="Hinrichs A.S."/>
            <person name="Holmes I."/>
            <person name="Hoskins R.A."/>
            <person name="Hubisz M.J."/>
            <person name="Hultmark D."/>
            <person name="Huntley M.A."/>
            <person name="Jaffe D.B."/>
            <person name="Jagadeeshan S."/>
            <person name="Jeck W.R."/>
            <person name="Johnson J."/>
            <person name="Jones C.D."/>
            <person name="Jordan W.C."/>
            <person name="Karpen G.H."/>
            <person name="Kataoka E."/>
            <person name="Keightley P.D."/>
            <person name="Kheradpour P."/>
            <person name="Kirkness E.F."/>
            <person name="Koerich L.B."/>
            <person name="Kristiansen K."/>
            <person name="Kudrna D."/>
            <person name="Kulathinal R.J."/>
            <person name="Kumar S."/>
            <person name="Kwok R."/>
            <person name="Lander E."/>
            <person name="Langley C.H."/>
            <person name="Lapoint R."/>
            <person name="Lazzaro B.P."/>
            <person name="Lee S.J."/>
            <person name="Levesque L."/>
            <person name="Li R."/>
            <person name="Lin C.F."/>
            <person name="Lin M.F."/>
            <person name="Lindblad-Toh K."/>
            <person name="Llopart A."/>
            <person name="Long M."/>
            <person name="Low L."/>
            <person name="Lozovsky E."/>
            <person name="Lu J."/>
            <person name="Luo M."/>
            <person name="Machado C.A."/>
            <person name="Makalowski W."/>
            <person name="Marzo M."/>
            <person name="Matsuda M."/>
            <person name="Matzkin L."/>
            <person name="McAllister B."/>
            <person name="McBride C.S."/>
            <person name="McKernan B."/>
            <person name="McKernan K."/>
            <person name="Mendez-Lago M."/>
            <person name="Minx P."/>
            <person name="Mollenhauer M.U."/>
            <person name="Montooth K."/>
            <person name="Mount S.M."/>
            <person name="Mu X."/>
            <person name="Myers E."/>
            <person name="Negre B."/>
            <person name="Newfeld S."/>
            <person name="Nielsen R."/>
            <person name="Noor M.A."/>
            <person name="O'Grady P."/>
            <person name="Pachter L."/>
            <person name="Papaceit M."/>
            <person name="Parisi M.J."/>
            <person name="Parisi M."/>
            <person name="Parts L."/>
            <person name="Pedersen J.S."/>
            <person name="Pesole G."/>
            <person name="Phillippy A.M."/>
            <person name="Ponting C.P."/>
            <person name="Pop M."/>
            <person name="Porcelli D."/>
            <person name="Powell J.R."/>
            <person name="Prohaska S."/>
            <person name="Pruitt K."/>
            <person name="Puig M."/>
            <person name="Quesneville H."/>
            <person name="Ram K.R."/>
            <person name="Rand D."/>
            <person name="Rasmussen M.D."/>
            <person name="Reed L.K."/>
            <person name="Reenan R."/>
            <person name="Reily A."/>
            <person name="Remington K.A."/>
            <person name="Rieger T.T."/>
            <person name="Ritchie M.G."/>
            <person name="Robin C."/>
            <person name="Rogers Y.H."/>
            <person name="Rohde C."/>
            <person name="Rozas J."/>
            <person name="Rubenfield M.J."/>
            <person name="Ruiz A."/>
            <person name="Russo S."/>
            <person name="Salzberg S.L."/>
            <person name="Sanchez-Gracia A."/>
            <person name="Saranga D.J."/>
            <person name="Sato H."/>
            <person name="Schaeffer S.W."/>
            <person name="Schatz M.C."/>
            <person name="Schlenke T."/>
            <person name="Schwartz R."/>
            <person name="Segarra C."/>
            <person name="Singh R.S."/>
            <person name="Sirot L."/>
            <person name="Sirota M."/>
            <person name="Sisneros N.B."/>
            <person name="Smith C.D."/>
            <person name="Smith T.F."/>
            <person name="Spieth J."/>
            <person name="Stage D.E."/>
            <person name="Stark A."/>
            <person name="Stephan W."/>
            <person name="Strausberg R.L."/>
            <person name="Strempel S."/>
            <person name="Sturgill D."/>
            <person name="Sutton G."/>
            <person name="Sutton G.G."/>
            <person name="Tao W."/>
            <person name="Teichmann S."/>
            <person name="Tobari Y.N."/>
            <person name="Tomimura Y."/>
            <person name="Tsolas J.M."/>
            <person name="Valente V.L."/>
            <person name="Venter E."/>
            <person name="Venter J.C."/>
            <person name="Vicario S."/>
            <person name="Vieira F.G."/>
            <person name="Vilella A.J."/>
            <person name="Villasante A."/>
            <person name="Walenz B."/>
            <person name="Wang J."/>
            <person name="Wasserman M."/>
            <person name="Watts T."/>
            <person name="Wilson D."/>
            <person name="Wilson R.K."/>
            <person name="Wing R.A."/>
            <person name="Wolfner M.F."/>
            <person name="Wong A."/>
            <person name="Wong G.K."/>
            <person name="Wu C.I."/>
            <person name="Wu G."/>
            <person name="Yamamoto D."/>
            <person name="Yang H.P."/>
            <person name="Yang S.P."/>
            <person name="Yorke J.A."/>
            <person name="Yoshida K."/>
            <person name="Zdobnov E."/>
            <person name="Zhang P."/>
            <person name="Zhang Y."/>
            <person name="Zimin A.V."/>
            <person name="Baldwin J."/>
            <person name="Abdouelleil A."/>
            <person name="Abdulkadir J."/>
            <person name="Abebe A."/>
            <person name="Abera B."/>
            <person name="Abreu J."/>
            <person name="Acer S.C."/>
            <person name="Aftuck L."/>
            <person name="Alexander A."/>
            <person name="An P."/>
            <person name="Anderson E."/>
            <person name="Anderson S."/>
            <person name="Arachi H."/>
            <person name="Azer M."/>
            <person name="Bachantsang P."/>
            <person name="Barry A."/>
            <person name="Bayul T."/>
            <person name="Berlin A."/>
            <person name="Bessette D."/>
            <person name="Bloom T."/>
            <person name="Blye J."/>
            <person name="Boguslavskiy L."/>
            <person name="Bonnet C."/>
            <person name="Boukhgalter B."/>
            <person name="Bourzgui I."/>
            <person name="Brown A."/>
            <person name="Cahill P."/>
            <person name="Channer S."/>
            <person name="Cheshatsang Y."/>
            <person name="Chuda L."/>
            <person name="Citroen M."/>
            <person name="Collymore A."/>
            <person name="Cooke P."/>
            <person name="Costello M."/>
            <person name="D'Aco K."/>
            <person name="Daza R."/>
            <person name="De Haan G."/>
            <person name="DeGray S."/>
            <person name="DeMaso C."/>
            <person name="Dhargay N."/>
            <person name="Dooley K."/>
            <person name="Dooley E."/>
            <person name="Doricent M."/>
            <person name="Dorje P."/>
            <person name="Dorjee K."/>
            <person name="Dupes A."/>
            <person name="Elong R."/>
            <person name="Falk J."/>
            <person name="Farina A."/>
            <person name="Faro S."/>
            <person name="Ferguson D."/>
            <person name="Fisher S."/>
            <person name="Foley C.D."/>
            <person name="Franke A."/>
            <person name="Friedrich D."/>
            <person name="Gadbois L."/>
            <person name="Gearin G."/>
            <person name="Gearin C.R."/>
            <person name="Giannoukos G."/>
            <person name="Goode T."/>
            <person name="Graham J."/>
            <person name="Grandbois E."/>
            <person name="Grewal S."/>
            <person name="Gyaltsen K."/>
            <person name="Hafez N."/>
            <person name="Hagos B."/>
            <person name="Hall J."/>
            <person name="Henson C."/>
            <person name="Hollinger A."/>
            <person name="Honan T."/>
            <person name="Huard M.D."/>
            <person name="Hughes L."/>
            <person name="Hurhula B."/>
            <person name="Husby M.E."/>
            <person name="Kamat A."/>
            <person name="Kanga B."/>
            <person name="Kashin S."/>
            <person name="Khazanovich D."/>
            <person name="Kisner P."/>
            <person name="Lance K."/>
            <person name="Lara M."/>
            <person name="Lee W."/>
            <person name="Lennon N."/>
            <person name="Letendre F."/>
            <person name="LeVine R."/>
            <person name="Lipovsky A."/>
            <person name="Liu X."/>
            <person name="Liu J."/>
            <person name="Liu S."/>
            <person name="Lokyitsang T."/>
            <person name="Lokyitsang Y."/>
            <person name="Lubonja R."/>
            <person name="Lui A."/>
            <person name="MacDonald P."/>
            <person name="Magnisalis V."/>
            <person name="Maru K."/>
            <person name="Matthews C."/>
            <person name="McCusker W."/>
            <person name="McDonough S."/>
            <person name="Mehta T."/>
            <person name="Meldrim J."/>
            <person name="Meneus L."/>
            <person name="Mihai O."/>
            <person name="Mihalev A."/>
            <person name="Mihova T."/>
            <person name="Mittelman R."/>
            <person name="Mlenga V."/>
            <person name="Montmayeur A."/>
            <person name="Mulrain L."/>
            <person name="Navidi A."/>
            <person name="Naylor J."/>
            <person name="Negash T."/>
            <person name="Nguyen T."/>
            <person name="Nguyen N."/>
            <person name="Nicol R."/>
            <person name="Norbu C."/>
            <person name="Norbu N."/>
            <person name="Novod N."/>
            <person name="O'Neill B."/>
            <person name="Osman S."/>
            <person name="Markiewicz E."/>
            <person name="Oyono O.L."/>
            <person name="Patti C."/>
            <person name="Phunkhang P."/>
            <person name="Pierre F."/>
            <person name="Priest M."/>
            <person name="Raghuraman S."/>
            <person name="Rege F."/>
            <person name="Reyes R."/>
            <person name="Rise C."/>
            <person name="Rogov P."/>
            <person name="Ross K."/>
            <person name="Ryan E."/>
            <person name="Settipalli S."/>
            <person name="Shea T."/>
            <person name="Sherpa N."/>
            <person name="Shi L."/>
            <person name="Shih D."/>
            <person name="Sparrow T."/>
            <person name="Spaulding J."/>
            <person name="Stalker J."/>
            <person name="Stange-Thomann N."/>
            <person name="Stavropoulos S."/>
            <person name="Stone C."/>
            <person name="Strader C."/>
            <person name="Tesfaye S."/>
            <person name="Thomson T."/>
            <person name="Thoulutsang Y."/>
            <person name="Thoulutsang D."/>
            <person name="Topham K."/>
            <person name="Topping I."/>
            <person name="Tsamla T."/>
            <person name="Vassiliev H."/>
            <person name="Vo A."/>
            <person name="Wangchuk T."/>
            <person name="Wangdi T."/>
            <person name="Weiand M."/>
            <person name="Wilkinson J."/>
            <person name="Wilson A."/>
            <person name="Yadav S."/>
            <person name="Young G."/>
            <person name="Yu Q."/>
            <person name="Zembek L."/>
            <person name="Zhong D."/>
            <person name="Zimmer A."/>
            <person name="Zwirko Z."/>
            <person name="Jaffe D.B."/>
            <person name="Alvarez P."/>
            <person name="Brockman W."/>
            <person name="Butler J."/>
            <person name="Chin C."/>
            <person name="Gnerre S."/>
            <person name="Grabherr M."/>
            <person name="Kleber M."/>
            <person name="Mauceli E."/>
            <person name="MacCallum I."/>
        </authorList>
    </citation>
    <scope>NUCLEOTIDE SEQUENCE [LARGE SCALE GENOMIC DNA]</scope>
    <source>
        <strain evidence="3">white501</strain>
    </source>
</reference>
<dbReference type="EMBL" id="CM000362">
    <property type="protein sequence ID" value="EDX06084.1"/>
    <property type="molecule type" value="Genomic_DNA"/>
</dbReference>
<evidence type="ECO:0000313" key="2">
    <source>
        <dbReference type="EMBL" id="EDX06084.1"/>
    </source>
</evidence>
<protein>
    <submittedName>
        <fullName evidence="2">GD10515</fullName>
    </submittedName>
</protein>
<dbReference type="HOGENOM" id="CLU_1867249_0_0_1"/>
<name>B4QET8_DROSI</name>
<keyword evidence="3" id="KW-1185">Reference proteome</keyword>
<dbReference type="OrthoDB" id="7760340at2759"/>
<keyword evidence="1" id="KW-1133">Transmembrane helix</keyword>
<dbReference type="Proteomes" id="UP000000304">
    <property type="component" value="Chromosome 2R"/>
</dbReference>
<keyword evidence="1" id="KW-0472">Membrane</keyword>
<dbReference type="AlphaFoldDB" id="B4QET8"/>
<feature type="transmembrane region" description="Helical" evidence="1">
    <location>
        <begin position="105"/>
        <end position="126"/>
    </location>
</feature>
<sequence length="137" mass="15731">MAVGGTISSEYSPKVHSFFTDEAQRLWSYRRDEMGERIKLGGLSAQQPPAMRVLDPASWILNRALLGQAEPSSRPESDFTLDLPRAEQLRLKMEKEKKFRQRCRFITTFLSLVFFLLTVMVVSLVLTRGKRMFGSMI</sequence>
<organism evidence="2 3">
    <name type="scientific">Drosophila simulans</name>
    <name type="common">Fruit fly</name>
    <dbReference type="NCBI Taxonomy" id="7240"/>
    <lineage>
        <taxon>Eukaryota</taxon>
        <taxon>Metazoa</taxon>
        <taxon>Ecdysozoa</taxon>
        <taxon>Arthropoda</taxon>
        <taxon>Hexapoda</taxon>
        <taxon>Insecta</taxon>
        <taxon>Pterygota</taxon>
        <taxon>Neoptera</taxon>
        <taxon>Endopterygota</taxon>
        <taxon>Diptera</taxon>
        <taxon>Brachycera</taxon>
        <taxon>Muscomorpha</taxon>
        <taxon>Ephydroidea</taxon>
        <taxon>Drosophilidae</taxon>
        <taxon>Drosophila</taxon>
        <taxon>Sophophora</taxon>
    </lineage>
</organism>